<dbReference type="AlphaFoldDB" id="A0A3P9HRR8"/>
<reference evidence="12" key="4">
    <citation type="submission" date="2025-09" db="UniProtKB">
        <authorList>
            <consortium name="Ensembl"/>
        </authorList>
    </citation>
    <scope>IDENTIFICATION</scope>
    <source>
        <strain evidence="12">HSOK</strain>
    </source>
</reference>
<evidence type="ECO:0000313" key="12">
    <source>
        <dbReference type="Ensembl" id="ENSORLP00015010455.1"/>
    </source>
</evidence>
<feature type="domain" description="Immunoglobulin V-set" evidence="11">
    <location>
        <begin position="35"/>
        <end position="112"/>
    </location>
</feature>
<evidence type="ECO:0000259" key="11">
    <source>
        <dbReference type="Pfam" id="PF07686"/>
    </source>
</evidence>
<keyword evidence="8" id="KW-0675">Receptor</keyword>
<dbReference type="InterPro" id="IPR013106">
    <property type="entry name" value="Ig_V-set"/>
</dbReference>
<dbReference type="Proteomes" id="UP000265200">
    <property type="component" value="Chromosome 2"/>
</dbReference>
<dbReference type="PANTHER" id="PTHR25466:SF14">
    <property type="entry name" value="BUTYROPHILIN SUBFAMILY 2 MEMBER A2-LIKE-RELATED"/>
    <property type="match status" value="1"/>
</dbReference>
<keyword evidence="4" id="KW-0732">Signal</keyword>
<keyword evidence="6" id="KW-0472">Membrane</keyword>
<keyword evidence="7" id="KW-1015">Disulfide bond</keyword>
<reference evidence="12" key="3">
    <citation type="submission" date="2025-08" db="UniProtKB">
        <authorList>
            <consortium name="Ensembl"/>
        </authorList>
    </citation>
    <scope>IDENTIFICATION</scope>
    <source>
        <strain evidence="12">HSOK</strain>
    </source>
</reference>
<evidence type="ECO:0000256" key="9">
    <source>
        <dbReference type="ARBA" id="ARBA00023180"/>
    </source>
</evidence>
<reference key="1">
    <citation type="journal article" date="2007" name="Nature">
        <title>The medaka draft genome and insights into vertebrate genome evolution.</title>
        <authorList>
            <person name="Kasahara M."/>
            <person name="Naruse K."/>
            <person name="Sasaki S."/>
            <person name="Nakatani Y."/>
            <person name="Qu W."/>
            <person name="Ahsan B."/>
            <person name="Yamada T."/>
            <person name="Nagayasu Y."/>
            <person name="Doi K."/>
            <person name="Kasai Y."/>
            <person name="Jindo T."/>
            <person name="Kobayashi D."/>
            <person name="Shimada A."/>
            <person name="Toyoda A."/>
            <person name="Kuroki Y."/>
            <person name="Fujiyama A."/>
            <person name="Sasaki T."/>
            <person name="Shimizu A."/>
            <person name="Asakawa S."/>
            <person name="Shimizu N."/>
            <person name="Hashimoto S."/>
            <person name="Yang J."/>
            <person name="Lee Y."/>
            <person name="Matsushima K."/>
            <person name="Sugano S."/>
            <person name="Sakaizumi M."/>
            <person name="Narita T."/>
            <person name="Ohishi K."/>
            <person name="Haga S."/>
            <person name="Ohta F."/>
            <person name="Nomoto H."/>
            <person name="Nogata K."/>
            <person name="Morishita T."/>
            <person name="Endo T."/>
            <person name="Shin-I T."/>
            <person name="Takeda H."/>
            <person name="Morishita S."/>
            <person name="Kohara Y."/>
        </authorList>
    </citation>
    <scope>NUCLEOTIDE SEQUENCE [LARGE SCALE GENOMIC DNA]</scope>
    <source>
        <strain>Hd-rR</strain>
    </source>
</reference>
<evidence type="ECO:0000256" key="2">
    <source>
        <dbReference type="ARBA" id="ARBA00022475"/>
    </source>
</evidence>
<evidence type="ECO:0000256" key="10">
    <source>
        <dbReference type="ARBA" id="ARBA00023319"/>
    </source>
</evidence>
<evidence type="ECO:0000256" key="8">
    <source>
        <dbReference type="ARBA" id="ARBA00023170"/>
    </source>
</evidence>
<dbReference type="SUPFAM" id="SSF48726">
    <property type="entry name" value="Immunoglobulin"/>
    <property type="match status" value="1"/>
</dbReference>
<keyword evidence="9" id="KW-0325">Glycoprotein</keyword>
<protein>
    <recommendedName>
        <fullName evidence="11">Immunoglobulin V-set domain-containing protein</fullName>
    </recommendedName>
</protein>
<sequence>MDGNPFLQPLEEELQGFLFRLGGTKFWVQTCFFIGSVLLPCIFTGPPPKQISVAWRDKDNNVVLNIKNGSPVSSDQNQRYQNRVVSFQEEFINGNFSIQMKNLQISDSDTYCGVCLCLLSRVKENCNKIRFPPEEDEGFFINVRWRL</sequence>
<dbReference type="Gene3D" id="2.60.40.10">
    <property type="entry name" value="Immunoglobulins"/>
    <property type="match status" value="1"/>
</dbReference>
<dbReference type="InterPro" id="IPR013783">
    <property type="entry name" value="Ig-like_fold"/>
</dbReference>
<name>A0A3P9HRR8_ORYLA</name>
<evidence type="ECO:0000256" key="4">
    <source>
        <dbReference type="ARBA" id="ARBA00022729"/>
    </source>
</evidence>
<evidence type="ECO:0000256" key="3">
    <source>
        <dbReference type="ARBA" id="ARBA00022692"/>
    </source>
</evidence>
<evidence type="ECO:0000256" key="6">
    <source>
        <dbReference type="ARBA" id="ARBA00023136"/>
    </source>
</evidence>
<proteinExistence type="predicted"/>
<dbReference type="Ensembl" id="ENSORLT00015031789.1">
    <property type="protein sequence ID" value="ENSORLP00015010455.1"/>
    <property type="gene ID" value="ENSORLG00015011272.1"/>
</dbReference>
<evidence type="ECO:0000256" key="1">
    <source>
        <dbReference type="ARBA" id="ARBA00004251"/>
    </source>
</evidence>
<evidence type="ECO:0000313" key="13">
    <source>
        <dbReference type="Proteomes" id="UP000265200"/>
    </source>
</evidence>
<comment type="subcellular location">
    <subcellularLocation>
        <location evidence="1">Cell membrane</location>
        <topology evidence="1">Single-pass type I membrane protein</topology>
    </subcellularLocation>
</comment>
<accession>A0A3P9HRR8</accession>
<evidence type="ECO:0000256" key="5">
    <source>
        <dbReference type="ARBA" id="ARBA00022989"/>
    </source>
</evidence>
<keyword evidence="10" id="KW-0393">Immunoglobulin domain</keyword>
<dbReference type="Pfam" id="PF07686">
    <property type="entry name" value="V-set"/>
    <property type="match status" value="1"/>
</dbReference>
<keyword evidence="3" id="KW-0812">Transmembrane</keyword>
<reference evidence="12 13" key="2">
    <citation type="submission" date="2017-04" db="EMBL/GenBank/DDBJ databases">
        <title>CpG methylation of centromeres and impact of large insertions on vertebrate speciation.</title>
        <authorList>
            <person name="Ichikawa K."/>
            <person name="Yoshimura J."/>
            <person name="Morishita S."/>
        </authorList>
    </citation>
    <scope>NUCLEOTIDE SEQUENCE</scope>
    <source>
        <strain evidence="12 13">HSOK</strain>
    </source>
</reference>
<evidence type="ECO:0000256" key="7">
    <source>
        <dbReference type="ARBA" id="ARBA00023157"/>
    </source>
</evidence>
<keyword evidence="5" id="KW-1133">Transmembrane helix</keyword>
<keyword evidence="2" id="KW-1003">Cell membrane</keyword>
<organism evidence="12 13">
    <name type="scientific">Oryzias latipes</name>
    <name type="common">Japanese rice fish</name>
    <name type="synonym">Japanese killifish</name>
    <dbReference type="NCBI Taxonomy" id="8090"/>
    <lineage>
        <taxon>Eukaryota</taxon>
        <taxon>Metazoa</taxon>
        <taxon>Chordata</taxon>
        <taxon>Craniata</taxon>
        <taxon>Vertebrata</taxon>
        <taxon>Euteleostomi</taxon>
        <taxon>Actinopterygii</taxon>
        <taxon>Neopterygii</taxon>
        <taxon>Teleostei</taxon>
        <taxon>Neoteleostei</taxon>
        <taxon>Acanthomorphata</taxon>
        <taxon>Ovalentaria</taxon>
        <taxon>Atherinomorphae</taxon>
        <taxon>Beloniformes</taxon>
        <taxon>Adrianichthyidae</taxon>
        <taxon>Oryziinae</taxon>
        <taxon>Oryzias</taxon>
    </lineage>
</organism>
<dbReference type="PANTHER" id="PTHR25466">
    <property type="entry name" value="T-LYMPHOCYTE ACTIVATION ANTIGEN"/>
    <property type="match status" value="1"/>
</dbReference>
<dbReference type="InterPro" id="IPR036179">
    <property type="entry name" value="Ig-like_dom_sf"/>
</dbReference>
<dbReference type="GO" id="GO:0005886">
    <property type="term" value="C:plasma membrane"/>
    <property type="evidence" value="ECO:0007669"/>
    <property type="project" value="UniProtKB-SubCell"/>
</dbReference>
<dbReference type="InterPro" id="IPR051713">
    <property type="entry name" value="T-cell_Activation_Regulation"/>
</dbReference>